<evidence type="ECO:0000313" key="6">
    <source>
        <dbReference type="EMBL" id="KAH7055833.1"/>
    </source>
</evidence>
<evidence type="ECO:0000256" key="3">
    <source>
        <dbReference type="PIRNR" id="PIRNR016477"/>
    </source>
</evidence>
<dbReference type="InterPro" id="IPR016661">
    <property type="entry name" value="PFDN4"/>
</dbReference>
<comment type="function">
    <text evidence="3">Binds specifically to cytosolic chaperonin (c-CPN) and transfers target proteins to it. Binds to nascent polypeptide chain and promotes folding in an environment in which there are many competing pathways for nonnative proteins.</text>
</comment>
<dbReference type="Gene3D" id="1.10.287.370">
    <property type="match status" value="1"/>
</dbReference>
<gene>
    <name evidence="6" type="ORF">B0J12DRAFT_432855</name>
</gene>
<dbReference type="EMBL" id="JAGTJR010000008">
    <property type="protein sequence ID" value="KAH7055833.1"/>
    <property type="molecule type" value="Genomic_DNA"/>
</dbReference>
<dbReference type="PIRSF" id="PIRSF016477">
    <property type="entry name" value="Prefoldin_subunit_4"/>
    <property type="match status" value="1"/>
</dbReference>
<organism evidence="6 7">
    <name type="scientific">Macrophomina phaseolina</name>
    <dbReference type="NCBI Taxonomy" id="35725"/>
    <lineage>
        <taxon>Eukaryota</taxon>
        <taxon>Fungi</taxon>
        <taxon>Dikarya</taxon>
        <taxon>Ascomycota</taxon>
        <taxon>Pezizomycotina</taxon>
        <taxon>Dothideomycetes</taxon>
        <taxon>Dothideomycetes incertae sedis</taxon>
        <taxon>Botryosphaeriales</taxon>
        <taxon>Botryosphaeriaceae</taxon>
        <taxon>Macrophomina</taxon>
    </lineage>
</organism>
<dbReference type="Proteomes" id="UP000774617">
    <property type="component" value="Unassembled WGS sequence"/>
</dbReference>
<feature type="compositionally biased region" description="Basic and acidic residues" evidence="5">
    <location>
        <begin position="1"/>
        <end position="11"/>
    </location>
</feature>
<sequence>MNRRMLSREDEASAGEEVQVRREDQDKINKFSRLHQREKLLEEELKTKQKDKEDLEEVSTELELVDEEDKVPYKIGDSFVSLPQPEVLELLSESTEKIDKDVAVLEEELRGVRDEMEELKVALYARFGRSINLET</sequence>
<evidence type="ECO:0000256" key="5">
    <source>
        <dbReference type="SAM" id="MobiDB-lite"/>
    </source>
</evidence>
<dbReference type="Pfam" id="PF01920">
    <property type="entry name" value="Prefoldin_2"/>
    <property type="match status" value="1"/>
</dbReference>
<dbReference type="InterPro" id="IPR009053">
    <property type="entry name" value="Prefoldin"/>
</dbReference>
<protein>
    <recommendedName>
        <fullName evidence="3">Prefoldin subunit 4</fullName>
    </recommendedName>
</protein>
<feature type="region of interest" description="Disordered" evidence="5">
    <location>
        <begin position="1"/>
        <end position="22"/>
    </location>
</feature>
<keyword evidence="2 3" id="KW-0143">Chaperone</keyword>
<feature type="coiled-coil region" evidence="4">
    <location>
        <begin position="38"/>
        <end position="122"/>
    </location>
</feature>
<dbReference type="PANTHER" id="PTHR21100:SF9">
    <property type="entry name" value="PREFOLDIN SUBUNIT 4"/>
    <property type="match status" value="1"/>
</dbReference>
<keyword evidence="7" id="KW-1185">Reference proteome</keyword>
<dbReference type="PANTHER" id="PTHR21100">
    <property type="entry name" value="PREFOLDIN SUBUNIT 4"/>
    <property type="match status" value="1"/>
</dbReference>
<evidence type="ECO:0000313" key="7">
    <source>
        <dbReference type="Proteomes" id="UP000774617"/>
    </source>
</evidence>
<accession>A0ABQ8GH80</accession>
<name>A0ABQ8GH80_9PEZI</name>
<evidence type="ECO:0000256" key="4">
    <source>
        <dbReference type="SAM" id="Coils"/>
    </source>
</evidence>
<dbReference type="CDD" id="cd23165">
    <property type="entry name" value="Prefoldin_4"/>
    <property type="match status" value="1"/>
</dbReference>
<proteinExistence type="inferred from homology"/>
<dbReference type="InterPro" id="IPR002777">
    <property type="entry name" value="PFD_beta-like"/>
</dbReference>
<comment type="subunit">
    <text evidence="3">Heterohexamer of two PFD-alpha type and four PFD-beta type subunits.</text>
</comment>
<keyword evidence="4" id="KW-0175">Coiled coil</keyword>
<comment type="caution">
    <text evidence="6">The sequence shown here is derived from an EMBL/GenBank/DDBJ whole genome shotgun (WGS) entry which is preliminary data.</text>
</comment>
<evidence type="ECO:0000256" key="2">
    <source>
        <dbReference type="ARBA" id="ARBA00023186"/>
    </source>
</evidence>
<dbReference type="SUPFAM" id="SSF46579">
    <property type="entry name" value="Prefoldin"/>
    <property type="match status" value="1"/>
</dbReference>
<reference evidence="6 7" key="1">
    <citation type="journal article" date="2021" name="Nat. Commun.">
        <title>Genetic determinants of endophytism in the Arabidopsis root mycobiome.</title>
        <authorList>
            <person name="Mesny F."/>
            <person name="Miyauchi S."/>
            <person name="Thiergart T."/>
            <person name="Pickel B."/>
            <person name="Atanasova L."/>
            <person name="Karlsson M."/>
            <person name="Huettel B."/>
            <person name="Barry K.W."/>
            <person name="Haridas S."/>
            <person name="Chen C."/>
            <person name="Bauer D."/>
            <person name="Andreopoulos W."/>
            <person name="Pangilinan J."/>
            <person name="LaButti K."/>
            <person name="Riley R."/>
            <person name="Lipzen A."/>
            <person name="Clum A."/>
            <person name="Drula E."/>
            <person name="Henrissat B."/>
            <person name="Kohler A."/>
            <person name="Grigoriev I.V."/>
            <person name="Martin F.M."/>
            <person name="Hacquard S."/>
        </authorList>
    </citation>
    <scope>NUCLEOTIDE SEQUENCE [LARGE SCALE GENOMIC DNA]</scope>
    <source>
        <strain evidence="6 7">MPI-SDFR-AT-0080</strain>
    </source>
</reference>
<evidence type="ECO:0000256" key="1">
    <source>
        <dbReference type="ARBA" id="ARBA00008045"/>
    </source>
</evidence>
<comment type="similarity">
    <text evidence="1 3">Belongs to the prefoldin subunit beta family.</text>
</comment>